<gene>
    <name evidence="1" type="ORF">D7N80_23375</name>
</gene>
<protein>
    <submittedName>
        <fullName evidence="1">Uncharacterized protein</fullName>
    </submittedName>
</protein>
<accession>A0A3R1AHW7</accession>
<dbReference type="EMBL" id="RVVJ01000036">
    <property type="protein sequence ID" value="MML56166.1"/>
    <property type="molecule type" value="Genomic_DNA"/>
</dbReference>
<dbReference type="Proteomes" id="UP000885348">
    <property type="component" value="Unassembled WGS sequence"/>
</dbReference>
<dbReference type="AlphaFoldDB" id="A0A3R1AHW7"/>
<name>A0A3R1AHW7_SALET</name>
<comment type="caution">
    <text evidence="1">The sequence shown here is derived from an EMBL/GenBank/DDBJ whole genome shotgun (WGS) entry which is preliminary data.</text>
</comment>
<sequence length="107" mass="12872">MKNKKTKRITLIIPVETEKENKTYVVHYRKNTGEDIRISIPSLKQSIDETKKLKTPSNYIIYIEENGRRIKRQDREIIENSNKWRSRPIDETEIIGELMMIYRATKY</sequence>
<proteinExistence type="predicted"/>
<evidence type="ECO:0000313" key="1">
    <source>
        <dbReference type="EMBL" id="MML56166.1"/>
    </source>
</evidence>
<reference evidence="1" key="1">
    <citation type="submission" date="2018-09" db="EMBL/GenBank/DDBJ databases">
        <authorList>
            <person name="Ashton P.M."/>
            <person name="Dallman T."/>
            <person name="Nair S."/>
            <person name="De Pinna E."/>
            <person name="Peters T."/>
            <person name="Grant K."/>
        </authorList>
    </citation>
    <scope>NUCLEOTIDE SEQUENCE [LARGE SCALE GENOMIC DNA]</scope>
    <source>
        <strain evidence="1">598938</strain>
    </source>
</reference>
<organism evidence="1">
    <name type="scientific">Salmonella enterica I</name>
    <dbReference type="NCBI Taxonomy" id="59201"/>
    <lineage>
        <taxon>Bacteria</taxon>
        <taxon>Pseudomonadati</taxon>
        <taxon>Pseudomonadota</taxon>
        <taxon>Gammaproteobacteria</taxon>
        <taxon>Enterobacterales</taxon>
        <taxon>Enterobacteriaceae</taxon>
        <taxon>Salmonella</taxon>
    </lineage>
</organism>